<dbReference type="GO" id="GO:0008173">
    <property type="term" value="F:RNA methyltransferase activity"/>
    <property type="evidence" value="ECO:0007669"/>
    <property type="project" value="InterPro"/>
</dbReference>
<evidence type="ECO:0000256" key="5">
    <source>
        <dbReference type="PROSITE-ProRule" id="PRU01023"/>
    </source>
</evidence>
<keyword evidence="2 5" id="KW-0808">Transferase</keyword>
<reference evidence="7 8" key="1">
    <citation type="submission" date="2020-08" db="EMBL/GenBank/DDBJ databases">
        <title>Croceimicrobium hydrocarbonivorans gen. nov., sp. nov., a novel marine bacterium isolated from a bacterial consortium that degrades polyethylene terephthalate.</title>
        <authorList>
            <person name="Liu R."/>
        </authorList>
    </citation>
    <scope>NUCLEOTIDE SEQUENCE [LARGE SCALE GENOMIC DNA]</scope>
    <source>
        <strain evidence="7 8">A20-9</strain>
    </source>
</reference>
<dbReference type="InterPro" id="IPR049560">
    <property type="entry name" value="MeTrfase_RsmB-F_NOP2_cat"/>
</dbReference>
<dbReference type="PANTHER" id="PTHR22807:SF53">
    <property type="entry name" value="RIBOSOMAL RNA SMALL SUBUNIT METHYLTRANSFERASE B-RELATED"/>
    <property type="match status" value="1"/>
</dbReference>
<dbReference type="InterPro" id="IPR023267">
    <property type="entry name" value="RCMT"/>
</dbReference>
<keyword evidence="3 5" id="KW-0949">S-adenosyl-L-methionine</keyword>
<evidence type="ECO:0000256" key="2">
    <source>
        <dbReference type="ARBA" id="ARBA00022679"/>
    </source>
</evidence>
<dbReference type="PROSITE" id="PS51686">
    <property type="entry name" value="SAM_MT_RSMB_NOP"/>
    <property type="match status" value="1"/>
</dbReference>
<feature type="domain" description="SAM-dependent MTase RsmB/NOP-type" evidence="6">
    <location>
        <begin position="145"/>
        <end position="403"/>
    </location>
</feature>
<keyword evidence="4 5" id="KW-0694">RNA-binding</keyword>
<evidence type="ECO:0000256" key="4">
    <source>
        <dbReference type="ARBA" id="ARBA00022884"/>
    </source>
</evidence>
<dbReference type="Pfam" id="PF01189">
    <property type="entry name" value="Methyltr_RsmB-F"/>
    <property type="match status" value="1"/>
</dbReference>
<dbReference type="CDD" id="cd02440">
    <property type="entry name" value="AdoMet_MTases"/>
    <property type="match status" value="1"/>
</dbReference>
<dbReference type="InterPro" id="IPR029063">
    <property type="entry name" value="SAM-dependent_MTases_sf"/>
</dbReference>
<keyword evidence="1 5" id="KW-0489">Methyltransferase</keyword>
<protein>
    <submittedName>
        <fullName evidence="7">RsmB/NOP family class I SAM-dependent RNA methyltransferase</fullName>
    </submittedName>
</protein>
<dbReference type="GO" id="GO:0003723">
    <property type="term" value="F:RNA binding"/>
    <property type="evidence" value="ECO:0007669"/>
    <property type="project" value="UniProtKB-UniRule"/>
</dbReference>
<gene>
    <name evidence="7" type="ORF">H4K34_00340</name>
</gene>
<name>A0A7H0VF21_9FLAO</name>
<dbReference type="KEGG" id="chyd:H4K34_00340"/>
<organism evidence="7 8">
    <name type="scientific">Croceimicrobium hydrocarbonivorans</name>
    <dbReference type="NCBI Taxonomy" id="2761580"/>
    <lineage>
        <taxon>Bacteria</taxon>
        <taxon>Pseudomonadati</taxon>
        <taxon>Bacteroidota</taxon>
        <taxon>Flavobacteriia</taxon>
        <taxon>Flavobacteriales</taxon>
        <taxon>Owenweeksiaceae</taxon>
        <taxon>Croceimicrobium</taxon>
    </lineage>
</organism>
<dbReference type="PANTHER" id="PTHR22807">
    <property type="entry name" value="NOP2 YEAST -RELATED NOL1/NOP2/FMU SUN DOMAIN-CONTAINING"/>
    <property type="match status" value="1"/>
</dbReference>
<comment type="caution">
    <text evidence="5">Lacks conserved residue(s) required for the propagation of feature annotation.</text>
</comment>
<dbReference type="AlphaFoldDB" id="A0A7H0VF21"/>
<comment type="similarity">
    <text evidence="5">Belongs to the class I-like SAM-binding methyltransferase superfamily. RsmB/NOP family.</text>
</comment>
<keyword evidence="8" id="KW-1185">Reference proteome</keyword>
<dbReference type="RefSeq" id="WP_210758846.1">
    <property type="nucleotide sequence ID" value="NZ_CP060139.1"/>
</dbReference>
<evidence type="ECO:0000259" key="6">
    <source>
        <dbReference type="PROSITE" id="PS51686"/>
    </source>
</evidence>
<evidence type="ECO:0000313" key="8">
    <source>
        <dbReference type="Proteomes" id="UP000516305"/>
    </source>
</evidence>
<dbReference type="InterPro" id="IPR054728">
    <property type="entry name" value="RsmB-like_ferredoxin"/>
</dbReference>
<dbReference type="GO" id="GO:0001510">
    <property type="term" value="P:RNA methylation"/>
    <property type="evidence" value="ECO:0007669"/>
    <property type="project" value="InterPro"/>
</dbReference>
<evidence type="ECO:0000256" key="1">
    <source>
        <dbReference type="ARBA" id="ARBA00022603"/>
    </source>
</evidence>
<dbReference type="SUPFAM" id="SSF53335">
    <property type="entry name" value="S-adenosyl-L-methionine-dependent methyltransferases"/>
    <property type="match status" value="1"/>
</dbReference>
<dbReference type="Gene3D" id="3.30.70.1170">
    <property type="entry name" value="Sun protein, domain 3"/>
    <property type="match status" value="1"/>
</dbReference>
<feature type="binding site" evidence="5">
    <location>
        <position position="259"/>
    </location>
    <ligand>
        <name>S-adenosyl-L-methionine</name>
        <dbReference type="ChEBI" id="CHEBI:59789"/>
    </ligand>
</feature>
<feature type="binding site" evidence="5">
    <location>
        <position position="304"/>
    </location>
    <ligand>
        <name>S-adenosyl-L-methionine</name>
        <dbReference type="ChEBI" id="CHEBI:59789"/>
    </ligand>
</feature>
<dbReference type="InterPro" id="IPR001678">
    <property type="entry name" value="MeTrfase_RsmB-F_NOP2_dom"/>
</dbReference>
<dbReference type="Proteomes" id="UP000516305">
    <property type="component" value="Chromosome"/>
</dbReference>
<dbReference type="Gene3D" id="3.40.50.150">
    <property type="entry name" value="Vaccinia Virus protein VP39"/>
    <property type="match status" value="1"/>
</dbReference>
<dbReference type="PRINTS" id="PR02008">
    <property type="entry name" value="RCMTFAMILY"/>
</dbReference>
<accession>A0A7H0VF21</accession>
<sequence length="403" mass="46303">MSQSPRLHKNLVAAVIEALETAFGKGYYADKVIERILKRNPKWGARDRGFIAESTYEMVRWWRLLWELNGKEPSLKRKDLYRLFGIWWQWQGNDLPDWPAFDTVRGLNVDERFKELEADLNIRESWPDWLAEVASEELGDAWPAIAKASNIPAEVFLRTNSLRIDRNSLLKQLEEEACPARPLEANEVGIILEKRKNTFRLPSFQSGFFEVQDGGSQMIAPYLEVEPGMRVIDACAGAGGKALHLAALMENKGQIIAMDVEAWKLKELQKRARRNGVHNIETRPIENAKSIKRLQDSADRLLLDVPCSGTGVVKRNPDTKWKLKPEHLDRVRKIQGDILEDYSKMLKSGGKMVYATCSILRSENEAQVERFLERHPEFSLIRQERVNPSEWSDGFYMALLEKA</sequence>
<dbReference type="EMBL" id="CP060139">
    <property type="protein sequence ID" value="QNR24319.1"/>
    <property type="molecule type" value="Genomic_DNA"/>
</dbReference>
<feature type="active site" description="Nucleophile" evidence="5">
    <location>
        <position position="357"/>
    </location>
</feature>
<evidence type="ECO:0000313" key="7">
    <source>
        <dbReference type="EMBL" id="QNR24319.1"/>
    </source>
</evidence>
<dbReference type="Pfam" id="PF22458">
    <property type="entry name" value="RsmF-B_ferredox"/>
    <property type="match status" value="1"/>
</dbReference>
<proteinExistence type="inferred from homology"/>
<evidence type="ECO:0000256" key="3">
    <source>
        <dbReference type="ARBA" id="ARBA00022691"/>
    </source>
</evidence>